<dbReference type="Proteomes" id="UP001236404">
    <property type="component" value="Unassembled WGS sequence"/>
</dbReference>
<sequence length="338" mass="36902">MSVVIPAFNSELTIAGTVRSVLEQASGEVEVLVVDDGSEIDPSTVLAQPISSGLCRVLRQENLGASVARNRGFHAAKAALVMFVDADDELVTGALVPFLRAAHESQADVTISDFFLSDGDSMQLVPAVNSKETDFDESARTVLQQLTLARVGFGGKANIGLLGAPWAKIYRKEFLVRAFGRDEIFAPGVLRGQDVLFNTEVFGKAQAVHYFHQPSYVYSVNSDSASHRVAVDFIPRVITLTLAVESLIQRHGWAPLTPALAKMTVTLLEEAMQRHGKTLRMNDVRELLGCDILSRAVRRSRFRDFSVPGRVKLVAYRAGSVPTFALMKSLGFVRRAGR</sequence>
<keyword evidence="2" id="KW-0808">Transferase</keyword>
<evidence type="ECO:0000313" key="3">
    <source>
        <dbReference type="Proteomes" id="UP001236404"/>
    </source>
</evidence>
<protein>
    <submittedName>
        <fullName evidence="2">Glycosyltransferase</fullName>
        <ecNumber evidence="2">2.4.-.-</ecNumber>
    </submittedName>
</protein>
<evidence type="ECO:0000259" key="1">
    <source>
        <dbReference type="Pfam" id="PF00535"/>
    </source>
</evidence>
<dbReference type="InterPro" id="IPR001173">
    <property type="entry name" value="Glyco_trans_2-like"/>
</dbReference>
<dbReference type="Gene3D" id="3.90.550.10">
    <property type="entry name" value="Spore Coat Polysaccharide Biosynthesis Protein SpsA, Chain A"/>
    <property type="match status" value="1"/>
</dbReference>
<dbReference type="RefSeq" id="WP_289473698.1">
    <property type="nucleotide sequence ID" value="NZ_JAUCMN010000006.1"/>
</dbReference>
<comment type="caution">
    <text evidence="2">The sequence shown here is derived from an EMBL/GenBank/DDBJ whole genome shotgun (WGS) entry which is preliminary data.</text>
</comment>
<keyword evidence="3" id="KW-1185">Reference proteome</keyword>
<feature type="domain" description="Glycosyltransferase 2-like" evidence="1">
    <location>
        <begin position="2"/>
        <end position="128"/>
    </location>
</feature>
<reference evidence="2 3" key="1">
    <citation type="submission" date="2023-06" db="EMBL/GenBank/DDBJ databases">
        <authorList>
            <person name="Feng G."/>
            <person name="Li J."/>
            <person name="Zhu H."/>
        </authorList>
    </citation>
    <scope>NUCLEOTIDE SEQUENCE [LARGE SCALE GENOMIC DNA]</scope>
    <source>
        <strain evidence="2 3">RHCKG28</strain>
    </source>
</reference>
<organism evidence="2 3">
    <name type="scientific">Curtobacterium caseinilyticum</name>
    <dbReference type="NCBI Taxonomy" id="3055137"/>
    <lineage>
        <taxon>Bacteria</taxon>
        <taxon>Bacillati</taxon>
        <taxon>Actinomycetota</taxon>
        <taxon>Actinomycetes</taxon>
        <taxon>Micrococcales</taxon>
        <taxon>Microbacteriaceae</taxon>
        <taxon>Curtobacterium</taxon>
    </lineage>
</organism>
<accession>A0ABT7TQT3</accession>
<dbReference type="PANTHER" id="PTHR43685:SF11">
    <property type="entry name" value="GLYCOSYLTRANSFERASE TAGX-RELATED"/>
    <property type="match status" value="1"/>
</dbReference>
<gene>
    <name evidence="2" type="ORF">QUG93_09690</name>
</gene>
<dbReference type="EMBL" id="JAUCMN010000006">
    <property type="protein sequence ID" value="MDM7891956.1"/>
    <property type="molecule type" value="Genomic_DNA"/>
</dbReference>
<dbReference type="Pfam" id="PF00535">
    <property type="entry name" value="Glycos_transf_2"/>
    <property type="match status" value="1"/>
</dbReference>
<keyword evidence="2" id="KW-0328">Glycosyltransferase</keyword>
<dbReference type="CDD" id="cd00761">
    <property type="entry name" value="Glyco_tranf_GTA_type"/>
    <property type="match status" value="1"/>
</dbReference>
<dbReference type="InterPro" id="IPR050834">
    <property type="entry name" value="Glycosyltransf_2"/>
</dbReference>
<dbReference type="GO" id="GO:0016757">
    <property type="term" value="F:glycosyltransferase activity"/>
    <property type="evidence" value="ECO:0007669"/>
    <property type="project" value="UniProtKB-KW"/>
</dbReference>
<dbReference type="SUPFAM" id="SSF53448">
    <property type="entry name" value="Nucleotide-diphospho-sugar transferases"/>
    <property type="match status" value="1"/>
</dbReference>
<dbReference type="EC" id="2.4.-.-" evidence="2"/>
<name>A0ABT7TQT3_9MICO</name>
<dbReference type="PANTHER" id="PTHR43685">
    <property type="entry name" value="GLYCOSYLTRANSFERASE"/>
    <property type="match status" value="1"/>
</dbReference>
<proteinExistence type="predicted"/>
<evidence type="ECO:0000313" key="2">
    <source>
        <dbReference type="EMBL" id="MDM7891956.1"/>
    </source>
</evidence>
<dbReference type="InterPro" id="IPR029044">
    <property type="entry name" value="Nucleotide-diphossugar_trans"/>
</dbReference>